<sequence length="218" mass="24972">MSLIDDGSFYFSEIPNDYWQVFWHENRKEIDCFEENNPLLYAIEAGNMLLVRACLDLGVDIEGCYKGDPGVEAASPLAFAVLYRELDIADLLPWTREDEPPWNDPYLLDPGNDSDTDYSDEDYSDEDYFDEPKEELDETGPGPTPLVTDTEDTVLVPTTEEAREAEGERTNQQMTTGFGSEVPWINEDPFYGTLDNMFDVYQNFGWEDSEFNIYVALL</sequence>
<evidence type="ECO:0000313" key="3">
    <source>
        <dbReference type="Proteomes" id="UP001446871"/>
    </source>
</evidence>
<gene>
    <name evidence="2" type="ORF">PG996_006353</name>
</gene>
<organism evidence="2 3">
    <name type="scientific">Apiospora saccharicola</name>
    <dbReference type="NCBI Taxonomy" id="335842"/>
    <lineage>
        <taxon>Eukaryota</taxon>
        <taxon>Fungi</taxon>
        <taxon>Dikarya</taxon>
        <taxon>Ascomycota</taxon>
        <taxon>Pezizomycotina</taxon>
        <taxon>Sordariomycetes</taxon>
        <taxon>Xylariomycetidae</taxon>
        <taxon>Amphisphaeriales</taxon>
        <taxon>Apiosporaceae</taxon>
        <taxon>Apiospora</taxon>
    </lineage>
</organism>
<accession>A0ABR1VP25</accession>
<dbReference type="EMBL" id="JAQQWM010000003">
    <property type="protein sequence ID" value="KAK8073005.1"/>
    <property type="molecule type" value="Genomic_DNA"/>
</dbReference>
<reference evidence="2 3" key="1">
    <citation type="submission" date="2023-01" db="EMBL/GenBank/DDBJ databases">
        <title>Analysis of 21 Apiospora genomes using comparative genomics revels a genus with tremendous synthesis potential of carbohydrate active enzymes and secondary metabolites.</title>
        <authorList>
            <person name="Sorensen T."/>
        </authorList>
    </citation>
    <scope>NUCLEOTIDE SEQUENCE [LARGE SCALE GENOMIC DNA]</scope>
    <source>
        <strain evidence="2 3">CBS 83171</strain>
    </source>
</reference>
<comment type="caution">
    <text evidence="2">The sequence shown here is derived from an EMBL/GenBank/DDBJ whole genome shotgun (WGS) entry which is preliminary data.</text>
</comment>
<evidence type="ECO:0008006" key="4">
    <source>
        <dbReference type="Google" id="ProtNLM"/>
    </source>
</evidence>
<proteinExistence type="predicted"/>
<name>A0ABR1VP25_9PEZI</name>
<keyword evidence="3" id="KW-1185">Reference proteome</keyword>
<evidence type="ECO:0000256" key="1">
    <source>
        <dbReference type="SAM" id="MobiDB-lite"/>
    </source>
</evidence>
<feature type="compositionally biased region" description="Acidic residues" evidence="1">
    <location>
        <begin position="112"/>
        <end position="138"/>
    </location>
</feature>
<dbReference type="Proteomes" id="UP001446871">
    <property type="component" value="Unassembled WGS sequence"/>
</dbReference>
<feature type="region of interest" description="Disordered" evidence="1">
    <location>
        <begin position="99"/>
        <end position="149"/>
    </location>
</feature>
<evidence type="ECO:0000313" key="2">
    <source>
        <dbReference type="EMBL" id="KAK8073005.1"/>
    </source>
</evidence>
<protein>
    <recommendedName>
        <fullName evidence="4">Ankyrin repeat protein</fullName>
    </recommendedName>
</protein>